<dbReference type="PANTHER" id="PTHR42756">
    <property type="entry name" value="TRANSCRIPTIONAL REGULATOR, MARR"/>
    <property type="match status" value="1"/>
</dbReference>
<keyword evidence="3" id="KW-0804">Transcription</keyword>
<evidence type="ECO:0000256" key="2">
    <source>
        <dbReference type="ARBA" id="ARBA00023125"/>
    </source>
</evidence>
<dbReference type="Gene3D" id="1.10.10.10">
    <property type="entry name" value="Winged helix-like DNA-binding domain superfamily/Winged helix DNA-binding domain"/>
    <property type="match status" value="1"/>
</dbReference>
<organism evidence="5 6">
    <name type="scientific">Roseibaca calidilacus</name>
    <dbReference type="NCBI Taxonomy" id="1666912"/>
    <lineage>
        <taxon>Bacteria</taxon>
        <taxon>Pseudomonadati</taxon>
        <taxon>Pseudomonadota</taxon>
        <taxon>Alphaproteobacteria</taxon>
        <taxon>Rhodobacterales</taxon>
        <taxon>Paracoccaceae</taxon>
        <taxon>Roseinatronobacter</taxon>
    </lineage>
</organism>
<protein>
    <submittedName>
        <fullName evidence="5">DNA-binding transcriptional regulator, MarR family</fullName>
    </submittedName>
</protein>
<proteinExistence type="predicted"/>
<dbReference type="Proteomes" id="UP000182045">
    <property type="component" value="Unassembled WGS sequence"/>
</dbReference>
<dbReference type="InterPro" id="IPR000835">
    <property type="entry name" value="HTH_MarR-typ"/>
</dbReference>
<evidence type="ECO:0000313" key="5">
    <source>
        <dbReference type="EMBL" id="CUX83281.1"/>
    </source>
</evidence>
<dbReference type="EMBL" id="FBYC01000004">
    <property type="protein sequence ID" value="CUX83281.1"/>
    <property type="molecule type" value="Genomic_DNA"/>
</dbReference>
<evidence type="ECO:0000259" key="4">
    <source>
        <dbReference type="PROSITE" id="PS50995"/>
    </source>
</evidence>
<name>A0ABP2BZA0_9RHOB</name>
<evidence type="ECO:0000256" key="3">
    <source>
        <dbReference type="ARBA" id="ARBA00023163"/>
    </source>
</evidence>
<dbReference type="RefSeq" id="WP_072246935.1">
    <property type="nucleotide sequence ID" value="NZ_FBYC01000004.1"/>
</dbReference>
<dbReference type="PROSITE" id="PS50995">
    <property type="entry name" value="HTH_MARR_2"/>
    <property type="match status" value="1"/>
</dbReference>
<dbReference type="SUPFAM" id="SSF46785">
    <property type="entry name" value="Winged helix' DNA-binding domain"/>
    <property type="match status" value="1"/>
</dbReference>
<keyword evidence="2 5" id="KW-0238">DNA-binding</keyword>
<dbReference type="PANTHER" id="PTHR42756:SF1">
    <property type="entry name" value="TRANSCRIPTIONAL REPRESSOR OF EMRAB OPERON"/>
    <property type="match status" value="1"/>
</dbReference>
<evidence type="ECO:0000256" key="1">
    <source>
        <dbReference type="ARBA" id="ARBA00023015"/>
    </source>
</evidence>
<keyword evidence="1" id="KW-0805">Transcription regulation</keyword>
<gene>
    <name evidence="5" type="ORF">Ga0058931_2886</name>
</gene>
<dbReference type="InterPro" id="IPR036390">
    <property type="entry name" value="WH_DNA-bd_sf"/>
</dbReference>
<keyword evidence="6" id="KW-1185">Reference proteome</keyword>
<dbReference type="GO" id="GO:0003677">
    <property type="term" value="F:DNA binding"/>
    <property type="evidence" value="ECO:0007669"/>
    <property type="project" value="UniProtKB-KW"/>
</dbReference>
<accession>A0ABP2BZA0</accession>
<evidence type="ECO:0000313" key="6">
    <source>
        <dbReference type="Proteomes" id="UP000182045"/>
    </source>
</evidence>
<reference evidence="5 6" key="1">
    <citation type="submission" date="2016-01" db="EMBL/GenBank/DDBJ databases">
        <authorList>
            <person name="Varghese N."/>
        </authorList>
    </citation>
    <scope>NUCLEOTIDE SEQUENCE [LARGE SCALE GENOMIC DNA]</scope>
    <source>
        <strain evidence="5 6">HL-91</strain>
    </source>
</reference>
<dbReference type="InterPro" id="IPR036388">
    <property type="entry name" value="WH-like_DNA-bd_sf"/>
</dbReference>
<sequence>MTDFPDLRVIDPLNTAARAVNRALTEALRPYGLSFAQFCMIDLIDRGGPHYPSSLARKLDIETSTMASTLKRAEGAGFIIRSPDPNDARGVVVTLTEHSREILPEARAAVLGIEEKCTGDLSGDERKGGIEFLQRIGNSLGM</sequence>
<comment type="caution">
    <text evidence="5">The sequence shown here is derived from an EMBL/GenBank/DDBJ whole genome shotgun (WGS) entry which is preliminary data.</text>
</comment>
<dbReference type="SMART" id="SM00347">
    <property type="entry name" value="HTH_MARR"/>
    <property type="match status" value="1"/>
</dbReference>
<feature type="domain" description="HTH marR-type" evidence="4">
    <location>
        <begin position="6"/>
        <end position="138"/>
    </location>
</feature>
<dbReference type="Pfam" id="PF01047">
    <property type="entry name" value="MarR"/>
    <property type="match status" value="1"/>
</dbReference>
<dbReference type="PRINTS" id="PR00598">
    <property type="entry name" value="HTHMARR"/>
</dbReference>